<gene>
    <name evidence="2" type="ORF">AK812_SmicGene4551</name>
</gene>
<protein>
    <submittedName>
        <fullName evidence="2">Uncharacterized protein</fullName>
    </submittedName>
</protein>
<dbReference type="AlphaFoldDB" id="A0A1Q9EW70"/>
<feature type="region of interest" description="Disordered" evidence="1">
    <location>
        <begin position="310"/>
        <end position="356"/>
    </location>
</feature>
<feature type="compositionally biased region" description="Basic and acidic residues" evidence="1">
    <location>
        <begin position="344"/>
        <end position="356"/>
    </location>
</feature>
<dbReference type="EMBL" id="LSRX01000056">
    <property type="protein sequence ID" value="OLQ11677.1"/>
    <property type="molecule type" value="Genomic_DNA"/>
</dbReference>
<feature type="compositionally biased region" description="Basic and acidic residues" evidence="1">
    <location>
        <begin position="189"/>
        <end position="210"/>
    </location>
</feature>
<keyword evidence="3" id="KW-1185">Reference proteome</keyword>
<feature type="region of interest" description="Disordered" evidence="1">
    <location>
        <begin position="57"/>
        <end position="283"/>
    </location>
</feature>
<dbReference type="OrthoDB" id="435851at2759"/>
<feature type="compositionally biased region" description="Basic and acidic residues" evidence="1">
    <location>
        <begin position="310"/>
        <end position="323"/>
    </location>
</feature>
<feature type="compositionally biased region" description="Basic and acidic residues" evidence="1">
    <location>
        <begin position="167"/>
        <end position="179"/>
    </location>
</feature>
<feature type="compositionally biased region" description="Basic and acidic residues" evidence="1">
    <location>
        <begin position="245"/>
        <end position="273"/>
    </location>
</feature>
<evidence type="ECO:0000256" key="1">
    <source>
        <dbReference type="SAM" id="MobiDB-lite"/>
    </source>
</evidence>
<proteinExistence type="predicted"/>
<feature type="compositionally biased region" description="Acidic residues" evidence="1">
    <location>
        <begin position="73"/>
        <end position="166"/>
    </location>
</feature>
<evidence type="ECO:0000313" key="2">
    <source>
        <dbReference type="EMBL" id="OLQ11677.1"/>
    </source>
</evidence>
<feature type="compositionally biased region" description="Basic and acidic residues" evidence="1">
    <location>
        <begin position="57"/>
        <end position="72"/>
    </location>
</feature>
<organism evidence="2 3">
    <name type="scientific">Symbiodinium microadriaticum</name>
    <name type="common">Dinoflagellate</name>
    <name type="synonym">Zooxanthella microadriatica</name>
    <dbReference type="NCBI Taxonomy" id="2951"/>
    <lineage>
        <taxon>Eukaryota</taxon>
        <taxon>Sar</taxon>
        <taxon>Alveolata</taxon>
        <taxon>Dinophyceae</taxon>
        <taxon>Suessiales</taxon>
        <taxon>Symbiodiniaceae</taxon>
        <taxon>Symbiodinium</taxon>
    </lineage>
</organism>
<sequence length="412" mass="47215">MAWQAPAFRSKARVICDNLYQQLDEEHLLKTGSASLDKIEGEDVTLMSSDNINVAGAKEDLGDVDNQKTRETWDEDDCDYKENEEGEPWVDEDQEYEEEEPWVEENQECREEEEWLEEDEDEDEPEKVNDEWEQDETAAKDEEEQWAEDQPGELDEAEEQWAEDEPGSSHDKKWEKEKEWLEDETQGYEEMKGEGETGPKDEKKQGHQDELNDDDWWEQELADFPEDGWPDDAYESEVWGDDPDEGPKDTKVKGAETQEALADAKDTRKEAKGEAALVDPEDALKEAKGQEALADLEDFEEVLPEDRIPAVEAKGKAKAEAKSKAKAKKAPKAKAQAKAKAAAKTKEGPNKPKKDTAYNIARKEFFAKLEESFGPGILKAKDKQLRWMESMERSDVLAMLGYDQNELKRRRL</sequence>
<comment type="caution">
    <text evidence="2">The sequence shown here is derived from an EMBL/GenBank/DDBJ whole genome shotgun (WGS) entry which is preliminary data.</text>
</comment>
<accession>A0A1Q9EW70</accession>
<feature type="compositionally biased region" description="Acidic residues" evidence="1">
    <location>
        <begin position="211"/>
        <end position="244"/>
    </location>
</feature>
<name>A0A1Q9EW70_SYMMI</name>
<reference evidence="2 3" key="1">
    <citation type="submission" date="2016-02" db="EMBL/GenBank/DDBJ databases">
        <title>Genome analysis of coral dinoflagellate symbionts highlights evolutionary adaptations to a symbiotic lifestyle.</title>
        <authorList>
            <person name="Aranda M."/>
            <person name="Li Y."/>
            <person name="Liew Y.J."/>
            <person name="Baumgarten S."/>
            <person name="Simakov O."/>
            <person name="Wilson M."/>
            <person name="Piel J."/>
            <person name="Ashoor H."/>
            <person name="Bougouffa S."/>
            <person name="Bajic V.B."/>
            <person name="Ryu T."/>
            <person name="Ravasi T."/>
            <person name="Bayer T."/>
            <person name="Micklem G."/>
            <person name="Kim H."/>
            <person name="Bhak J."/>
            <person name="Lajeunesse T.C."/>
            <person name="Voolstra C.R."/>
        </authorList>
    </citation>
    <scope>NUCLEOTIDE SEQUENCE [LARGE SCALE GENOMIC DNA]</scope>
    <source>
        <strain evidence="2 3">CCMP2467</strain>
    </source>
</reference>
<dbReference type="Proteomes" id="UP000186817">
    <property type="component" value="Unassembled WGS sequence"/>
</dbReference>
<evidence type="ECO:0000313" key="3">
    <source>
        <dbReference type="Proteomes" id="UP000186817"/>
    </source>
</evidence>
<feature type="compositionally biased region" description="Basic residues" evidence="1">
    <location>
        <begin position="324"/>
        <end position="343"/>
    </location>
</feature>